<proteinExistence type="predicted"/>
<feature type="compositionally biased region" description="Low complexity" evidence="1">
    <location>
        <begin position="157"/>
        <end position="171"/>
    </location>
</feature>
<sequence length="192" mass="21495">MPRTPITTSTARSRQVHTEDGVVRTEYRVRRPNRRQWVRVPSLAGAAAYAVEWQAVETHHGPVWGAVYQMPPIKARPIPVEQHQEVGTVVDVLSREDETQANIDRGLLPERDQDPNRFLNLLADTHQHCADNTVPGANPWGLHAELEEARQAQSPGTDLSDSSITSLPSSPRQVTVDVDCFPIRELDRNTDT</sequence>
<protein>
    <submittedName>
        <fullName evidence="2">Uncharacterized protein</fullName>
    </submittedName>
</protein>
<accession>A0A8H5YUZ2</accession>
<dbReference type="OrthoDB" id="10458418at2759"/>
<gene>
    <name evidence="2" type="ORF">FMUND_4729</name>
</gene>
<reference evidence="2 3" key="1">
    <citation type="submission" date="2020-05" db="EMBL/GenBank/DDBJ databases">
        <title>Identification and distribution of gene clusters putatively required for synthesis of sphingolipid metabolism inhibitors in phylogenetically diverse species of the filamentous fungus Fusarium.</title>
        <authorList>
            <person name="Kim H.-S."/>
            <person name="Busman M."/>
            <person name="Brown D.W."/>
            <person name="Divon H."/>
            <person name="Uhlig S."/>
            <person name="Proctor R.H."/>
        </authorList>
    </citation>
    <scope>NUCLEOTIDE SEQUENCE [LARGE SCALE GENOMIC DNA]</scope>
    <source>
        <strain evidence="2 3">NRRL 66235</strain>
    </source>
</reference>
<keyword evidence="3" id="KW-1185">Reference proteome</keyword>
<feature type="region of interest" description="Disordered" evidence="1">
    <location>
        <begin position="148"/>
        <end position="171"/>
    </location>
</feature>
<dbReference type="AlphaFoldDB" id="A0A8H5YUZ2"/>
<evidence type="ECO:0000313" key="3">
    <source>
        <dbReference type="Proteomes" id="UP000544331"/>
    </source>
</evidence>
<dbReference type="Proteomes" id="UP000544331">
    <property type="component" value="Unassembled WGS sequence"/>
</dbReference>
<evidence type="ECO:0000256" key="1">
    <source>
        <dbReference type="SAM" id="MobiDB-lite"/>
    </source>
</evidence>
<name>A0A8H5YUZ2_9HYPO</name>
<comment type="caution">
    <text evidence="2">The sequence shown here is derived from an EMBL/GenBank/DDBJ whole genome shotgun (WGS) entry which is preliminary data.</text>
</comment>
<dbReference type="EMBL" id="JAAOAN010000150">
    <property type="protein sequence ID" value="KAF5719348.1"/>
    <property type="molecule type" value="Genomic_DNA"/>
</dbReference>
<evidence type="ECO:0000313" key="2">
    <source>
        <dbReference type="EMBL" id="KAF5719348.1"/>
    </source>
</evidence>
<organism evidence="2 3">
    <name type="scientific">Fusarium mundagurra</name>
    <dbReference type="NCBI Taxonomy" id="1567541"/>
    <lineage>
        <taxon>Eukaryota</taxon>
        <taxon>Fungi</taxon>
        <taxon>Dikarya</taxon>
        <taxon>Ascomycota</taxon>
        <taxon>Pezizomycotina</taxon>
        <taxon>Sordariomycetes</taxon>
        <taxon>Hypocreomycetidae</taxon>
        <taxon>Hypocreales</taxon>
        <taxon>Nectriaceae</taxon>
        <taxon>Fusarium</taxon>
        <taxon>Fusarium fujikuroi species complex</taxon>
    </lineage>
</organism>